<evidence type="ECO:0000256" key="12">
    <source>
        <dbReference type="ARBA" id="ARBA00023012"/>
    </source>
</evidence>
<dbReference type="InterPro" id="IPR036890">
    <property type="entry name" value="HATPase_C_sf"/>
</dbReference>
<dbReference type="GO" id="GO:0000155">
    <property type="term" value="F:phosphorelay sensor kinase activity"/>
    <property type="evidence" value="ECO:0007669"/>
    <property type="project" value="InterPro"/>
</dbReference>
<dbReference type="InterPro" id="IPR050640">
    <property type="entry name" value="Bact_2-comp_sensor_kinase"/>
</dbReference>
<gene>
    <name evidence="17" type="ORF">EJA10_10865</name>
</gene>
<dbReference type="PROSITE" id="PS50109">
    <property type="entry name" value="HIS_KIN"/>
    <property type="match status" value="1"/>
</dbReference>
<sequence length="591" mass="67704">MLKSLRKWNTLRNQILFIFLLVMVIVLLIVSLLTLGQVSALLQNNAEKQIQQVAIEANGRIESLYEQINMNSKLVITDESVQRILTNVHDGNQVSFNDRQQLMSHINRIIGNTDGIFSFQLFSAKMQRVLPLDEDELINRIGQRWIEQANEAKGRIVWIGEDPNDKNYFLAIRRVNLMERQYRNGGYLLISINRNHFHFANEKYENDQYSILLDQDQNPIIQNYTGDIQSIIESKKNILQLNDQDYMVTKQSSKLTGWTVLILTPVNKLTEGMSWIRDGIILSGVVGFIIFSISSYFLSTIITRPILKLTKTMQRAGDGSLTLNPEVYSVNEINQLNSTYNHLVKETNHLMQMVYQKEILRSQSELKALQAQINPHFLFNTLDALHWSLDEKDEEELAELVVAMSDLFRYTIAKENDDEWVFLKDEIKHISDYMEIMKMRFGDRLHWHVSIPANYEQVRIPKLIIQPLVENAILHGAGNKAGNCRISVTVEPVTSEYVDRIRISVKDDGSGMDPARLSQIIHSMEGGGTSSTSGKGMAIANVYKRLKLYYKGISHTDLVIESQLNEGTLIAFELPINGGEQYGDENDFNCR</sequence>
<evidence type="ECO:0000256" key="1">
    <source>
        <dbReference type="ARBA" id="ARBA00000085"/>
    </source>
</evidence>
<dbReference type="PANTHER" id="PTHR34220">
    <property type="entry name" value="SENSOR HISTIDINE KINASE YPDA"/>
    <property type="match status" value="1"/>
</dbReference>
<dbReference type="InterPro" id="IPR003660">
    <property type="entry name" value="HAMP_dom"/>
</dbReference>
<dbReference type="EMBL" id="RSFW01000013">
    <property type="protein sequence ID" value="RSD27038.1"/>
    <property type="molecule type" value="Genomic_DNA"/>
</dbReference>
<name>A0A427TRZ4_9BACI</name>
<dbReference type="Gene3D" id="6.10.340.10">
    <property type="match status" value="1"/>
</dbReference>
<evidence type="ECO:0000313" key="18">
    <source>
        <dbReference type="Proteomes" id="UP000279911"/>
    </source>
</evidence>
<evidence type="ECO:0000256" key="10">
    <source>
        <dbReference type="ARBA" id="ARBA00022840"/>
    </source>
</evidence>
<dbReference type="Gene3D" id="3.30.565.10">
    <property type="entry name" value="Histidine kinase-like ATPase, C-terminal domain"/>
    <property type="match status" value="1"/>
</dbReference>
<feature type="transmembrane region" description="Helical" evidence="14">
    <location>
        <begin position="280"/>
        <end position="303"/>
    </location>
</feature>
<evidence type="ECO:0000313" key="17">
    <source>
        <dbReference type="EMBL" id="RSD27038.1"/>
    </source>
</evidence>
<evidence type="ECO:0000256" key="8">
    <source>
        <dbReference type="ARBA" id="ARBA00022741"/>
    </source>
</evidence>
<dbReference type="SUPFAM" id="SSF158472">
    <property type="entry name" value="HAMP domain-like"/>
    <property type="match status" value="1"/>
</dbReference>
<dbReference type="Pfam" id="PF06580">
    <property type="entry name" value="His_kinase"/>
    <property type="match status" value="1"/>
</dbReference>
<evidence type="ECO:0000256" key="13">
    <source>
        <dbReference type="ARBA" id="ARBA00023136"/>
    </source>
</evidence>
<evidence type="ECO:0000256" key="7">
    <source>
        <dbReference type="ARBA" id="ARBA00022692"/>
    </source>
</evidence>
<protein>
    <recommendedName>
        <fullName evidence="3">histidine kinase</fullName>
        <ecNumber evidence="3">2.7.13.3</ecNumber>
    </recommendedName>
</protein>
<keyword evidence="11 14" id="KW-1133">Transmembrane helix</keyword>
<dbReference type="OrthoDB" id="9776552at2"/>
<comment type="catalytic activity">
    <reaction evidence="1">
        <text>ATP + protein L-histidine = ADP + protein N-phospho-L-histidine.</text>
        <dbReference type="EC" id="2.7.13.3"/>
    </reaction>
</comment>
<dbReference type="GO" id="GO:0005886">
    <property type="term" value="C:plasma membrane"/>
    <property type="evidence" value="ECO:0007669"/>
    <property type="project" value="UniProtKB-SubCell"/>
</dbReference>
<evidence type="ECO:0000256" key="2">
    <source>
        <dbReference type="ARBA" id="ARBA00004651"/>
    </source>
</evidence>
<accession>A0A427TRZ4</accession>
<keyword evidence="13 14" id="KW-0472">Membrane</keyword>
<evidence type="ECO:0000256" key="4">
    <source>
        <dbReference type="ARBA" id="ARBA00022475"/>
    </source>
</evidence>
<evidence type="ECO:0000256" key="14">
    <source>
        <dbReference type="SAM" id="Phobius"/>
    </source>
</evidence>
<dbReference type="Pfam" id="PF00672">
    <property type="entry name" value="HAMP"/>
    <property type="match status" value="1"/>
</dbReference>
<dbReference type="SUPFAM" id="SSF55874">
    <property type="entry name" value="ATPase domain of HSP90 chaperone/DNA topoisomerase II/histidine kinase"/>
    <property type="match status" value="1"/>
</dbReference>
<feature type="domain" description="HAMP" evidence="16">
    <location>
        <begin position="300"/>
        <end position="352"/>
    </location>
</feature>
<evidence type="ECO:0000259" key="15">
    <source>
        <dbReference type="PROSITE" id="PS50109"/>
    </source>
</evidence>
<keyword evidence="10" id="KW-0067">ATP-binding</keyword>
<organism evidence="17 18">
    <name type="scientific">Mesobacillus subterraneus</name>
    <dbReference type="NCBI Taxonomy" id="285983"/>
    <lineage>
        <taxon>Bacteria</taxon>
        <taxon>Bacillati</taxon>
        <taxon>Bacillota</taxon>
        <taxon>Bacilli</taxon>
        <taxon>Bacillales</taxon>
        <taxon>Bacillaceae</taxon>
        <taxon>Mesobacillus</taxon>
    </lineage>
</organism>
<evidence type="ECO:0000256" key="9">
    <source>
        <dbReference type="ARBA" id="ARBA00022777"/>
    </source>
</evidence>
<evidence type="ECO:0000256" key="5">
    <source>
        <dbReference type="ARBA" id="ARBA00022553"/>
    </source>
</evidence>
<proteinExistence type="predicted"/>
<feature type="domain" description="Histidine kinase" evidence="15">
    <location>
        <begin position="464"/>
        <end position="578"/>
    </location>
</feature>
<dbReference type="AlphaFoldDB" id="A0A427TRZ4"/>
<keyword evidence="5" id="KW-0597">Phosphoprotein</keyword>
<keyword evidence="6" id="KW-0808">Transferase</keyword>
<evidence type="ECO:0000259" key="16">
    <source>
        <dbReference type="PROSITE" id="PS50885"/>
    </source>
</evidence>
<dbReference type="SMART" id="SM00387">
    <property type="entry name" value="HATPase_c"/>
    <property type="match status" value="1"/>
</dbReference>
<dbReference type="EC" id="2.7.13.3" evidence="3"/>
<dbReference type="Pfam" id="PF02518">
    <property type="entry name" value="HATPase_c"/>
    <property type="match status" value="1"/>
</dbReference>
<dbReference type="InterPro" id="IPR010559">
    <property type="entry name" value="Sig_transdc_His_kin_internal"/>
</dbReference>
<evidence type="ECO:0000256" key="6">
    <source>
        <dbReference type="ARBA" id="ARBA00022679"/>
    </source>
</evidence>
<evidence type="ECO:0000256" key="3">
    <source>
        <dbReference type="ARBA" id="ARBA00012438"/>
    </source>
</evidence>
<dbReference type="InterPro" id="IPR005467">
    <property type="entry name" value="His_kinase_dom"/>
</dbReference>
<reference evidence="18" key="1">
    <citation type="submission" date="2018-12" db="EMBL/GenBank/DDBJ databases">
        <title>Bacillus chawlae sp. nov., Bacillus glennii sp. nov., and Bacillus saganii sp. nov. Isolated from the Vehicle Assembly Building at Kennedy Space Center where the Viking Spacecraft were Assembled.</title>
        <authorList>
            <person name="Seuylemezian A."/>
            <person name="Vaishampayan P."/>
        </authorList>
    </citation>
    <scope>NUCLEOTIDE SEQUENCE [LARGE SCALE GENOMIC DNA]</scope>
    <source>
        <strain evidence="18">DSM 13966</strain>
    </source>
</reference>
<dbReference type="InterPro" id="IPR003594">
    <property type="entry name" value="HATPase_dom"/>
</dbReference>
<keyword evidence="9 17" id="KW-0418">Kinase</keyword>
<keyword evidence="4" id="KW-1003">Cell membrane</keyword>
<keyword evidence="8" id="KW-0547">Nucleotide-binding</keyword>
<dbReference type="GO" id="GO:0005524">
    <property type="term" value="F:ATP binding"/>
    <property type="evidence" value="ECO:0007669"/>
    <property type="project" value="UniProtKB-KW"/>
</dbReference>
<keyword evidence="7 14" id="KW-0812">Transmembrane</keyword>
<dbReference type="PANTHER" id="PTHR34220:SF11">
    <property type="entry name" value="SENSOR PROTEIN KINASE HPTS"/>
    <property type="match status" value="1"/>
</dbReference>
<dbReference type="Proteomes" id="UP000279911">
    <property type="component" value="Unassembled WGS sequence"/>
</dbReference>
<dbReference type="RefSeq" id="WP_125480029.1">
    <property type="nucleotide sequence ID" value="NZ_RSFW01000013.1"/>
</dbReference>
<dbReference type="PROSITE" id="PS50885">
    <property type="entry name" value="HAMP"/>
    <property type="match status" value="1"/>
</dbReference>
<evidence type="ECO:0000256" key="11">
    <source>
        <dbReference type="ARBA" id="ARBA00022989"/>
    </source>
</evidence>
<dbReference type="SMART" id="SM00304">
    <property type="entry name" value="HAMP"/>
    <property type="match status" value="1"/>
</dbReference>
<dbReference type="CDD" id="cd06225">
    <property type="entry name" value="HAMP"/>
    <property type="match status" value="1"/>
</dbReference>
<comment type="subcellular location">
    <subcellularLocation>
        <location evidence="2">Cell membrane</location>
        <topology evidence="2">Multi-pass membrane protein</topology>
    </subcellularLocation>
</comment>
<comment type="caution">
    <text evidence="17">The sequence shown here is derived from an EMBL/GenBank/DDBJ whole genome shotgun (WGS) entry which is preliminary data.</text>
</comment>
<keyword evidence="12" id="KW-0902">Two-component regulatory system</keyword>